<dbReference type="Proteomes" id="UP000070121">
    <property type="component" value="Unassembled WGS sequence"/>
</dbReference>
<dbReference type="CDD" id="cd00067">
    <property type="entry name" value="GAL4"/>
    <property type="match status" value="1"/>
</dbReference>
<dbReference type="CDD" id="cd12148">
    <property type="entry name" value="fungal_TF_MHR"/>
    <property type="match status" value="1"/>
</dbReference>
<dbReference type="InterPro" id="IPR001138">
    <property type="entry name" value="Zn2Cys6_DnaBD"/>
</dbReference>
<dbReference type="PROSITE" id="PS50048">
    <property type="entry name" value="ZN2_CY6_FUNGAL_2"/>
    <property type="match status" value="1"/>
</dbReference>
<proteinExistence type="predicted"/>
<dbReference type="SMART" id="SM00066">
    <property type="entry name" value="GAL4"/>
    <property type="match status" value="1"/>
</dbReference>
<dbReference type="InterPro" id="IPR007219">
    <property type="entry name" value="XnlR_reg_dom"/>
</dbReference>
<dbReference type="EMBL" id="JFFI01000177">
    <property type="protein sequence ID" value="KXH69027.1"/>
    <property type="molecule type" value="Genomic_DNA"/>
</dbReference>
<feature type="region of interest" description="Disordered" evidence="5">
    <location>
        <begin position="98"/>
        <end position="184"/>
    </location>
</feature>
<evidence type="ECO:0000256" key="2">
    <source>
        <dbReference type="ARBA" id="ARBA00023015"/>
    </source>
</evidence>
<feature type="domain" description="Zn(2)-C6 fungal-type" evidence="6">
    <location>
        <begin position="32"/>
        <end position="65"/>
    </location>
</feature>
<dbReference type="OrthoDB" id="5392779at2759"/>
<evidence type="ECO:0000313" key="8">
    <source>
        <dbReference type="Proteomes" id="UP000070121"/>
    </source>
</evidence>
<keyword evidence="8" id="KW-1185">Reference proteome</keyword>
<accession>A0A135V962</accession>
<organism evidence="7 8">
    <name type="scientific">Colletotrichum salicis</name>
    <dbReference type="NCBI Taxonomy" id="1209931"/>
    <lineage>
        <taxon>Eukaryota</taxon>
        <taxon>Fungi</taxon>
        <taxon>Dikarya</taxon>
        <taxon>Ascomycota</taxon>
        <taxon>Pezizomycotina</taxon>
        <taxon>Sordariomycetes</taxon>
        <taxon>Hypocreomycetidae</taxon>
        <taxon>Glomerellales</taxon>
        <taxon>Glomerellaceae</taxon>
        <taxon>Colletotrichum</taxon>
        <taxon>Colletotrichum acutatum species complex</taxon>
    </lineage>
</organism>
<dbReference type="PANTHER" id="PTHR47840:SF1">
    <property type="entry name" value="ZN(II)2CYS6 TRANSCRIPTION FACTOR (EUROFUNG)"/>
    <property type="match status" value="1"/>
</dbReference>
<keyword evidence="3" id="KW-0804">Transcription</keyword>
<gene>
    <name evidence="7" type="ORF">CSAL01_07469</name>
</gene>
<dbReference type="SUPFAM" id="SSF57701">
    <property type="entry name" value="Zn2/Cys6 DNA-binding domain"/>
    <property type="match status" value="1"/>
</dbReference>
<name>A0A135V962_9PEZI</name>
<keyword evidence="1" id="KW-0479">Metal-binding</keyword>
<dbReference type="GO" id="GO:0003677">
    <property type="term" value="F:DNA binding"/>
    <property type="evidence" value="ECO:0007669"/>
    <property type="project" value="InterPro"/>
</dbReference>
<keyword evidence="4" id="KW-0539">Nucleus</keyword>
<feature type="compositionally biased region" description="Basic and acidic residues" evidence="5">
    <location>
        <begin position="115"/>
        <end position="126"/>
    </location>
</feature>
<feature type="compositionally biased region" description="Polar residues" evidence="5">
    <location>
        <begin position="138"/>
        <end position="151"/>
    </location>
</feature>
<feature type="region of interest" description="Disordered" evidence="5">
    <location>
        <begin position="1"/>
        <end position="30"/>
    </location>
</feature>
<dbReference type="GO" id="GO:0000981">
    <property type="term" value="F:DNA-binding transcription factor activity, RNA polymerase II-specific"/>
    <property type="evidence" value="ECO:0007669"/>
    <property type="project" value="InterPro"/>
</dbReference>
<dbReference type="AlphaFoldDB" id="A0A135V962"/>
<evidence type="ECO:0000256" key="4">
    <source>
        <dbReference type="ARBA" id="ARBA00023242"/>
    </source>
</evidence>
<keyword evidence="2" id="KW-0805">Transcription regulation</keyword>
<dbReference type="GO" id="GO:0008270">
    <property type="term" value="F:zinc ion binding"/>
    <property type="evidence" value="ECO:0007669"/>
    <property type="project" value="InterPro"/>
</dbReference>
<evidence type="ECO:0000256" key="3">
    <source>
        <dbReference type="ARBA" id="ARBA00023163"/>
    </source>
</evidence>
<dbReference type="PANTHER" id="PTHR47840">
    <property type="entry name" value="ZN(II)2CYS6 TRANSCRIPTION FACTOR (EUROFUNG)-RELATED"/>
    <property type="match status" value="1"/>
</dbReference>
<evidence type="ECO:0000256" key="5">
    <source>
        <dbReference type="SAM" id="MobiDB-lite"/>
    </source>
</evidence>
<evidence type="ECO:0000259" key="6">
    <source>
        <dbReference type="PROSITE" id="PS50048"/>
    </source>
</evidence>
<protein>
    <recommendedName>
        <fullName evidence="6">Zn(2)-C6 fungal-type domain-containing protein</fullName>
    </recommendedName>
</protein>
<dbReference type="InterPro" id="IPR036864">
    <property type="entry name" value="Zn2-C6_fun-type_DNA-bd_sf"/>
</dbReference>
<reference evidence="7 8" key="1">
    <citation type="submission" date="2014-02" db="EMBL/GenBank/DDBJ databases">
        <title>The genome sequence of Colletotrichum salicis CBS 607.94.</title>
        <authorList>
            <person name="Baroncelli R."/>
            <person name="Thon M.R."/>
        </authorList>
    </citation>
    <scope>NUCLEOTIDE SEQUENCE [LARGE SCALE GENOMIC DNA]</scope>
    <source>
        <strain evidence="7 8">CBS 607.94</strain>
    </source>
</reference>
<dbReference type="PROSITE" id="PS00463">
    <property type="entry name" value="ZN2_CY6_FUNGAL_1"/>
    <property type="match status" value="1"/>
</dbReference>
<evidence type="ECO:0000313" key="7">
    <source>
        <dbReference type="EMBL" id="KXH69027.1"/>
    </source>
</evidence>
<dbReference type="SMART" id="SM00906">
    <property type="entry name" value="Fungal_trans"/>
    <property type="match status" value="1"/>
</dbReference>
<comment type="caution">
    <text evidence="7">The sequence shown here is derived from an EMBL/GenBank/DDBJ whole genome shotgun (WGS) entry which is preliminary data.</text>
</comment>
<dbReference type="Gene3D" id="4.10.240.10">
    <property type="entry name" value="Zn(2)-C6 fungal-type DNA-binding domain"/>
    <property type="match status" value="1"/>
</dbReference>
<dbReference type="STRING" id="1209931.A0A135V962"/>
<sequence length="738" mass="82249">MTATDRTPDEEPPLADSAPAPKRRKLRKGTQSCWECRRRKARCTFSPSTQDVCDGCKRRGSDCVSQEVTDLPPPPGSNKHIVDRLGQVEALVRQLIKSGTQSEHRVDGRVVSQAESRDRVWSERTSPRRSTSPAVVLTATSQSRRSESPNCDPQAGNVATVGGPHSQRSTSPVRPVVTPSTSAASPTKAYDAISKKMFAAWPSPEDMAIILETPVETSQIIRAVICTRTSPNPSSLPSSTALLQLPPTGSHPVLIARSLLILASFLQGMPFSSAHHLEKLSTSWHNIMSRAVETAHDLVTCKDELVDSLEGLECIMLEGLYENYAGNLRTSWLSGRRGVAIAQMLGLSRGIKPRSLVGSVIEPNDLWFRLVQFDRYLSLMLGLPQSALEDVYAGPDALEGCSPLDRFLRLCTVACGRLLQRHPAEVYNYKMAKNIDKLLQEASTVMPAQWWVAPTLASEIGHLEKIRETLRFNDHFMYYHLLLQLHFPNILRPMSEHDRATAVTASREILSRFLFFRANRPARFYCRGVDLIAFLSCTALCLAHICDFHHQITGGTGFHLSAHQRLSDRGMLEQALVVMQVLVDQHNDEIATRVATLLQHLLRIQDDMTLGERYTVKFSPETSLAGDDLGYRVKLTDQDTVLNIYLPHFWVIRIERQRSDGVPRQIGSTMQPPGDRCFQDGVPCSTERQDTVVPLLGEKEQQDPVQCPCEESWALDNLDFTFLDSYIDGSLGMSTKTT</sequence>
<dbReference type="GO" id="GO:0006351">
    <property type="term" value="P:DNA-templated transcription"/>
    <property type="evidence" value="ECO:0007669"/>
    <property type="project" value="InterPro"/>
</dbReference>
<feature type="compositionally biased region" description="Polar residues" evidence="5">
    <location>
        <begin position="166"/>
        <end position="184"/>
    </location>
</feature>
<dbReference type="Pfam" id="PF00172">
    <property type="entry name" value="Zn_clus"/>
    <property type="match status" value="1"/>
</dbReference>
<evidence type="ECO:0000256" key="1">
    <source>
        <dbReference type="ARBA" id="ARBA00022723"/>
    </source>
</evidence>